<reference evidence="3" key="4">
    <citation type="submission" date="2025-05" db="UniProtKB">
        <authorList>
            <consortium name="EnsemblFungi"/>
        </authorList>
    </citation>
    <scope>IDENTIFICATION</scope>
    <source>
        <strain evidence="3">isolate 1-1 / race 1 (BBBD)</strain>
    </source>
</reference>
<gene>
    <name evidence="2" type="ORF">PTTG_28088</name>
</gene>
<dbReference type="Proteomes" id="UP000005240">
    <property type="component" value="Unassembled WGS sequence"/>
</dbReference>
<proteinExistence type="predicted"/>
<protein>
    <submittedName>
        <fullName evidence="2 3">Uncharacterized protein</fullName>
    </submittedName>
</protein>
<dbReference type="EnsemblFungi" id="PTTG_28088-t43_1">
    <property type="protein sequence ID" value="PTTG_28088-t43_1-p1"/>
    <property type="gene ID" value="PTTG_28088"/>
</dbReference>
<reference evidence="3 4" key="3">
    <citation type="journal article" date="2017" name="G3 (Bethesda)">
        <title>Comparative analysis highlights variable genome content of wheat rusts and divergence of the mating loci.</title>
        <authorList>
            <person name="Cuomo C.A."/>
            <person name="Bakkeren G."/>
            <person name="Khalil H.B."/>
            <person name="Panwar V."/>
            <person name="Joly D."/>
            <person name="Linning R."/>
            <person name="Sakthikumar S."/>
            <person name="Song X."/>
            <person name="Adiconis X."/>
            <person name="Fan L."/>
            <person name="Goldberg J.M."/>
            <person name="Levin J.Z."/>
            <person name="Young S."/>
            <person name="Zeng Q."/>
            <person name="Anikster Y."/>
            <person name="Bruce M."/>
            <person name="Wang M."/>
            <person name="Yin C."/>
            <person name="McCallum B."/>
            <person name="Szabo L.J."/>
            <person name="Hulbert S."/>
            <person name="Chen X."/>
            <person name="Fellers J.P."/>
        </authorList>
    </citation>
    <scope>NUCLEOTIDE SEQUENCE</scope>
    <source>
        <strain evidence="4">Isolate 1-1 / race 1 (BBBD)</strain>
        <strain evidence="3">isolate 1-1 / race 1 (BBBD)</strain>
    </source>
</reference>
<accession>A0A180GEJ1</accession>
<keyword evidence="4" id="KW-1185">Reference proteome</keyword>
<dbReference type="EMBL" id="ADAS02000087">
    <property type="protein sequence ID" value="OAV91075.1"/>
    <property type="molecule type" value="Genomic_DNA"/>
</dbReference>
<organism evidence="2">
    <name type="scientific">Puccinia triticina (isolate 1-1 / race 1 (BBBD))</name>
    <name type="common">Brown leaf rust fungus</name>
    <dbReference type="NCBI Taxonomy" id="630390"/>
    <lineage>
        <taxon>Eukaryota</taxon>
        <taxon>Fungi</taxon>
        <taxon>Dikarya</taxon>
        <taxon>Basidiomycota</taxon>
        <taxon>Pucciniomycotina</taxon>
        <taxon>Pucciniomycetes</taxon>
        <taxon>Pucciniales</taxon>
        <taxon>Pucciniaceae</taxon>
        <taxon>Puccinia</taxon>
    </lineage>
</organism>
<reference evidence="2" key="2">
    <citation type="submission" date="2016-05" db="EMBL/GenBank/DDBJ databases">
        <title>Comparative analysis highlights variable genome content of wheat rusts and divergence of the mating loci.</title>
        <authorList>
            <person name="Cuomo C.A."/>
            <person name="Bakkeren G."/>
            <person name="Szabo L."/>
            <person name="Khalil H."/>
            <person name="Joly D."/>
            <person name="Goldberg J."/>
            <person name="Young S."/>
            <person name="Zeng Q."/>
            <person name="Fellers J."/>
        </authorList>
    </citation>
    <scope>NUCLEOTIDE SEQUENCE [LARGE SCALE GENOMIC DNA]</scope>
    <source>
        <strain evidence="2">1-1 BBBD Race 1</strain>
    </source>
</reference>
<sequence>MDFTTERTDQVTAHVNALATHLNTVTERFMEFEAFVRGHMGRNEGAQANPGAGQSDLDLFLEVLHRPNGARMVSDRLGTLSSKERINMATACLKKIAEIRKKEILFCSQTFEDLGARMLVNEDQFQAQVSQVLSERPDYQVIQLELACVYALVRIMKDSGIITEEGLPIAVNGAREGGDLESEQGPNVSMRADTPAEVNVAQNDQEPGQDGM</sequence>
<dbReference type="AlphaFoldDB" id="A0A180GEJ1"/>
<name>A0A180GEJ1_PUCT1</name>
<dbReference type="OrthoDB" id="10320088at2759"/>
<evidence type="ECO:0000313" key="4">
    <source>
        <dbReference type="Proteomes" id="UP000005240"/>
    </source>
</evidence>
<dbReference type="VEuPathDB" id="FungiDB:PTTG_28088"/>
<evidence type="ECO:0000313" key="2">
    <source>
        <dbReference type="EMBL" id="OAV91075.1"/>
    </source>
</evidence>
<evidence type="ECO:0000256" key="1">
    <source>
        <dbReference type="SAM" id="MobiDB-lite"/>
    </source>
</evidence>
<reference evidence="2" key="1">
    <citation type="submission" date="2009-11" db="EMBL/GenBank/DDBJ databases">
        <authorList>
            <consortium name="The Broad Institute Genome Sequencing Platform"/>
            <person name="Ward D."/>
            <person name="Feldgarden M."/>
            <person name="Earl A."/>
            <person name="Young S.K."/>
            <person name="Zeng Q."/>
            <person name="Koehrsen M."/>
            <person name="Alvarado L."/>
            <person name="Berlin A."/>
            <person name="Bochicchio J."/>
            <person name="Borenstein D."/>
            <person name="Chapman S.B."/>
            <person name="Chen Z."/>
            <person name="Engels R."/>
            <person name="Freedman E."/>
            <person name="Gellesch M."/>
            <person name="Goldberg J."/>
            <person name="Griggs A."/>
            <person name="Gujja S."/>
            <person name="Heilman E."/>
            <person name="Heiman D."/>
            <person name="Hepburn T."/>
            <person name="Howarth C."/>
            <person name="Jen D."/>
            <person name="Larson L."/>
            <person name="Lewis B."/>
            <person name="Mehta T."/>
            <person name="Park D."/>
            <person name="Pearson M."/>
            <person name="Roberts A."/>
            <person name="Saif S."/>
            <person name="Shea T."/>
            <person name="Shenoy N."/>
            <person name="Sisk P."/>
            <person name="Stolte C."/>
            <person name="Sykes S."/>
            <person name="Thomson T."/>
            <person name="Walk T."/>
            <person name="White J."/>
            <person name="Yandava C."/>
            <person name="Izard J."/>
            <person name="Baranova O.V."/>
            <person name="Blanton J.M."/>
            <person name="Tanner A.C."/>
            <person name="Dewhirst F.E."/>
            <person name="Haas B."/>
            <person name="Nusbaum C."/>
            <person name="Birren B."/>
        </authorList>
    </citation>
    <scope>NUCLEOTIDE SEQUENCE [LARGE SCALE GENOMIC DNA]</scope>
    <source>
        <strain evidence="2">1-1 BBBD Race 1</strain>
    </source>
</reference>
<feature type="region of interest" description="Disordered" evidence="1">
    <location>
        <begin position="174"/>
        <end position="212"/>
    </location>
</feature>
<evidence type="ECO:0000313" key="3">
    <source>
        <dbReference type="EnsemblFungi" id="PTTG_28088-t43_1-p1"/>
    </source>
</evidence>